<dbReference type="AlphaFoldDB" id="A0A0G3BPI4"/>
<feature type="transmembrane region" description="Helical" evidence="1">
    <location>
        <begin position="20"/>
        <end position="53"/>
    </location>
</feature>
<dbReference type="STRING" id="413882.AAW51_4648"/>
<dbReference type="OrthoDB" id="5405464at2"/>
<accession>A0A0G3BPI4</accession>
<proteinExistence type="predicted"/>
<reference evidence="2 3" key="1">
    <citation type="submission" date="2015-05" db="EMBL/GenBank/DDBJ databases">
        <authorList>
            <person name="Tang B."/>
            <person name="Yu Y."/>
        </authorList>
    </citation>
    <scope>NUCLEOTIDE SEQUENCE [LARGE SCALE GENOMIC DNA]</scope>
    <source>
        <strain evidence="2 3">DSM 7029</strain>
    </source>
</reference>
<keyword evidence="3" id="KW-1185">Reference proteome</keyword>
<name>A0A0G3BPI4_9BURK</name>
<sequence>MSEIIDLGERERSLKSLGVVSYLLHTIVAVAAVLPGVQAGVALLLVAIILDLVKKDDAAGTWQASHFSWRIRSVLWAGGLYLLTLPLWLLFLVPGMIAWTLISIWLLYRIIRGWMNLSANRPI</sequence>
<keyword evidence="1" id="KW-0472">Membrane</keyword>
<organism evidence="2 3">
    <name type="scientific">Caldimonas brevitalea</name>
    <dbReference type="NCBI Taxonomy" id="413882"/>
    <lineage>
        <taxon>Bacteria</taxon>
        <taxon>Pseudomonadati</taxon>
        <taxon>Pseudomonadota</taxon>
        <taxon>Betaproteobacteria</taxon>
        <taxon>Burkholderiales</taxon>
        <taxon>Sphaerotilaceae</taxon>
        <taxon>Caldimonas</taxon>
    </lineage>
</organism>
<gene>
    <name evidence="2" type="ORF">AAW51_4648</name>
</gene>
<dbReference type="PATRIC" id="fig|413882.6.peg.4856"/>
<dbReference type="Proteomes" id="UP000035352">
    <property type="component" value="Chromosome"/>
</dbReference>
<protein>
    <submittedName>
        <fullName evidence="2">Membrane protein</fullName>
    </submittedName>
</protein>
<keyword evidence="1" id="KW-0812">Transmembrane</keyword>
<dbReference type="RefSeq" id="WP_047196500.1">
    <property type="nucleotide sequence ID" value="NZ_CP011371.1"/>
</dbReference>
<dbReference type="EMBL" id="CP011371">
    <property type="protein sequence ID" value="AKJ31339.1"/>
    <property type="molecule type" value="Genomic_DNA"/>
</dbReference>
<keyword evidence="1" id="KW-1133">Transmembrane helix</keyword>
<evidence type="ECO:0000313" key="2">
    <source>
        <dbReference type="EMBL" id="AKJ31339.1"/>
    </source>
</evidence>
<dbReference type="KEGG" id="pbh:AAW51_4648"/>
<evidence type="ECO:0000256" key="1">
    <source>
        <dbReference type="SAM" id="Phobius"/>
    </source>
</evidence>
<evidence type="ECO:0000313" key="3">
    <source>
        <dbReference type="Proteomes" id="UP000035352"/>
    </source>
</evidence>